<dbReference type="InterPro" id="IPR019734">
    <property type="entry name" value="TPR_rpt"/>
</dbReference>
<gene>
    <name evidence="6" type="primary">afsR</name>
    <name evidence="6" type="ORF">NNJEOMEG_00066</name>
</gene>
<feature type="domain" description="CHAT" evidence="5">
    <location>
        <begin position="888"/>
        <end position="1212"/>
    </location>
</feature>
<reference evidence="6 7" key="1">
    <citation type="submission" date="2020-04" db="EMBL/GenBank/DDBJ databases">
        <authorList>
            <consortium name="Desulfovibrio sp. FSS-1 genome sequencing consortium"/>
            <person name="Shimoshige H."/>
            <person name="Kobayashi H."/>
            <person name="Maekawa T."/>
        </authorList>
    </citation>
    <scope>NUCLEOTIDE SEQUENCE [LARGE SCALE GENOMIC DNA]</scope>
    <source>
        <strain evidence="6 7">SIID29052-01</strain>
    </source>
</reference>
<evidence type="ECO:0000256" key="3">
    <source>
        <dbReference type="SAM" id="MobiDB-lite"/>
    </source>
</evidence>
<feature type="coiled-coil region" evidence="2">
    <location>
        <begin position="776"/>
        <end position="824"/>
    </location>
</feature>
<feature type="repeat" description="TPR" evidence="1">
    <location>
        <begin position="390"/>
        <end position="423"/>
    </location>
</feature>
<accession>A0A6V8LKN9</accession>
<dbReference type="Pfam" id="PF12770">
    <property type="entry name" value="CHAT"/>
    <property type="match status" value="1"/>
</dbReference>
<keyword evidence="2" id="KW-0175">Coiled coil</keyword>
<feature type="chain" id="PRO_5028993062" evidence="4">
    <location>
        <begin position="23"/>
        <end position="1214"/>
    </location>
</feature>
<dbReference type="Proteomes" id="UP000494245">
    <property type="component" value="Unassembled WGS sequence"/>
</dbReference>
<feature type="repeat" description="TPR" evidence="1">
    <location>
        <begin position="271"/>
        <end position="304"/>
    </location>
</feature>
<reference evidence="6 7" key="2">
    <citation type="submission" date="2020-05" db="EMBL/GenBank/DDBJ databases">
        <title>Draft genome sequence of Desulfovibrio sp. strainFSS-1.</title>
        <authorList>
            <person name="Shimoshige H."/>
            <person name="Kobayashi H."/>
            <person name="Maekawa T."/>
        </authorList>
    </citation>
    <scope>NUCLEOTIDE SEQUENCE [LARGE SCALE GENOMIC DNA]</scope>
    <source>
        <strain evidence="6 7">SIID29052-01</strain>
    </source>
</reference>
<sequence length="1214" mass="132698">MWLSSKLLVWLAALFLPVAAPAFGQVTPQELDLLNAQGAKAYEASDRDTAMAAWSKGLELARAQGDEERLGMFLSNVAIVLDDQGRYQEALELYGQSVAIARKRGERKELADRLLNTGVTLRKIGDHVGALDAYAQALLLRQEDRDVRGEISVLKRMVRIHSEASRYEAEIEALGRILALLEVLGDTRGLMETKQALGRVWRKSGKPEGSLEPFEQALTLSRELKDRRMESALLTELGVVNKSLGRFERSLQYYAMALVIDRELEDKSGESSLLTNSGNVLFELGRYSEALEHYQRSFAIRQTIGIKDNIRNLGGMGNVHWSLGQYAKAQERQEQTLALARELKDRSGEGNALINLGNIANYRSDHDTALGFYTQALAVKRELGDKHGVATVFMNIGSVRRRMGDHAEAQRCFEQTLAISRALADRNGEAVSLLSIADLLHETGNYGMALENYAGALAILRETGGKSQEASSRMGLGNVYSALGQYEKQIEQIEIALTIFREIGDVRLEANCLTTLGWALIDLGKPDQAVQNIEQALTLSRHIGVPDEEARALSHMGRVHRSQGRYEPALHCHEQAYEIWLSAGSGHLASGERANIGWTRLRMGDALGAGEAFRSALVMLAGQGGPNSQGRCHNGLAQVEERLGNKGAAIFHGKQAVNAIQAMRRDILNLDQTLQSSFMGGKEVVYRRLADLLMAEGRLSEAEQVLRMLKQEEYFDYTRRDQGGEDPRQTQADYNSFEKAWVERHEQAAAALARLGAELGVLENNRARSPEENARLAELRDKLQAGQADVAALLADCAQAFAGLQREQAERIKAERVTDDARSELEGLPGKPVLVSYLVLKDGLRILVTGADRQVARTSAVSSAELNTKIGRFRQALLNPRQDPRPGGKELYDLLVAPIRDDLDAMGAGQLTFSLDGSLRYIPMAALHDGTRWLVERYPLSVFTPAGRGGLKQPLEAKWRAAGFGTSQAIGGFAALPAVAEELRGVVKASPQAREGVLPGKSRLDQAFTAQALTAALKRRYPVVHIASHFSFTPGGTERDSFLLLGDGGHLTLADLRQGDFDLTGVDLLTLSACETAVQAQNADGRELDGLGITAQRRGARGVLASLWPVADQSTARLMRDFYRLRQEQGLSKAEALRRAQLNLIGRSGAGATAQVPAPTTARTAGQARDGRGQAIQAKGQSPSRAGDAAPAGDFPGYSHPFYWAPFILMGNWR</sequence>
<keyword evidence="1" id="KW-0802">TPR repeat</keyword>
<name>A0A6V8LKN9_9BACT</name>
<dbReference type="SMART" id="SM00028">
    <property type="entry name" value="TPR"/>
    <property type="match status" value="14"/>
</dbReference>
<dbReference type="SUPFAM" id="SSF48452">
    <property type="entry name" value="TPR-like"/>
    <property type="match status" value="3"/>
</dbReference>
<dbReference type="RefSeq" id="WP_173080203.1">
    <property type="nucleotide sequence ID" value="NZ_BLTE01000001.1"/>
</dbReference>
<dbReference type="Pfam" id="PF13424">
    <property type="entry name" value="TPR_12"/>
    <property type="match status" value="5"/>
</dbReference>
<dbReference type="InterPro" id="IPR011990">
    <property type="entry name" value="TPR-like_helical_dom_sf"/>
</dbReference>
<evidence type="ECO:0000256" key="2">
    <source>
        <dbReference type="SAM" id="Coils"/>
    </source>
</evidence>
<comment type="caution">
    <text evidence="6">The sequence shown here is derived from an EMBL/GenBank/DDBJ whole genome shotgun (WGS) entry which is preliminary data.</text>
</comment>
<dbReference type="AlphaFoldDB" id="A0A6V8LKN9"/>
<feature type="region of interest" description="Disordered" evidence="3">
    <location>
        <begin position="1150"/>
        <end position="1192"/>
    </location>
</feature>
<dbReference type="PROSITE" id="PS50005">
    <property type="entry name" value="TPR"/>
    <property type="match status" value="2"/>
</dbReference>
<keyword evidence="4" id="KW-0732">Signal</keyword>
<dbReference type="Gene3D" id="1.25.40.10">
    <property type="entry name" value="Tetratricopeptide repeat domain"/>
    <property type="match status" value="3"/>
</dbReference>
<dbReference type="Pfam" id="PF13374">
    <property type="entry name" value="TPR_10"/>
    <property type="match status" value="1"/>
</dbReference>
<evidence type="ECO:0000256" key="1">
    <source>
        <dbReference type="PROSITE-ProRule" id="PRU00339"/>
    </source>
</evidence>
<evidence type="ECO:0000259" key="5">
    <source>
        <dbReference type="Pfam" id="PF12770"/>
    </source>
</evidence>
<protein>
    <submittedName>
        <fullName evidence="6">Regulatory protein AfsR</fullName>
    </submittedName>
</protein>
<dbReference type="InterPro" id="IPR024983">
    <property type="entry name" value="CHAT_dom"/>
</dbReference>
<organism evidence="6 7">
    <name type="scientific">Fundidesulfovibrio magnetotacticus</name>
    <dbReference type="NCBI Taxonomy" id="2730080"/>
    <lineage>
        <taxon>Bacteria</taxon>
        <taxon>Pseudomonadati</taxon>
        <taxon>Thermodesulfobacteriota</taxon>
        <taxon>Desulfovibrionia</taxon>
        <taxon>Desulfovibrionales</taxon>
        <taxon>Desulfovibrionaceae</taxon>
        <taxon>Fundidesulfovibrio</taxon>
    </lineage>
</organism>
<feature type="signal peptide" evidence="4">
    <location>
        <begin position="1"/>
        <end position="22"/>
    </location>
</feature>
<evidence type="ECO:0000313" key="6">
    <source>
        <dbReference type="EMBL" id="GFK92244.1"/>
    </source>
</evidence>
<proteinExistence type="predicted"/>
<dbReference type="PANTHER" id="PTHR10098">
    <property type="entry name" value="RAPSYN-RELATED"/>
    <property type="match status" value="1"/>
</dbReference>
<keyword evidence="7" id="KW-1185">Reference proteome</keyword>
<dbReference type="EMBL" id="BLTE01000001">
    <property type="protein sequence ID" value="GFK92244.1"/>
    <property type="molecule type" value="Genomic_DNA"/>
</dbReference>
<evidence type="ECO:0000313" key="7">
    <source>
        <dbReference type="Proteomes" id="UP000494245"/>
    </source>
</evidence>
<evidence type="ECO:0000256" key="4">
    <source>
        <dbReference type="SAM" id="SignalP"/>
    </source>
</evidence>